<accession>A0A6B3R9Q1</accession>
<evidence type="ECO:0000259" key="8">
    <source>
        <dbReference type="PROSITE" id="PS50850"/>
    </source>
</evidence>
<keyword evidence="10" id="KW-1185">Reference proteome</keyword>
<reference evidence="9 10" key="1">
    <citation type="submission" date="2020-02" db="EMBL/GenBank/DDBJ databases">
        <title>Flavobacteriaceae Psychroflexus bacterium YR1-1, complete genome.</title>
        <authorList>
            <person name="Li Y."/>
            <person name="Wu S."/>
        </authorList>
    </citation>
    <scope>NUCLEOTIDE SEQUENCE [LARGE SCALE GENOMIC DNA]</scope>
    <source>
        <strain evidence="9 10">YR1-1</strain>
    </source>
</reference>
<feature type="transmembrane region" description="Helical" evidence="7">
    <location>
        <begin position="81"/>
        <end position="100"/>
    </location>
</feature>
<dbReference type="EMBL" id="JAAIKD010000004">
    <property type="protein sequence ID" value="NEV94294.1"/>
    <property type="molecule type" value="Genomic_DNA"/>
</dbReference>
<evidence type="ECO:0000313" key="10">
    <source>
        <dbReference type="Proteomes" id="UP000478505"/>
    </source>
</evidence>
<dbReference type="Pfam" id="PF07690">
    <property type="entry name" value="MFS_1"/>
    <property type="match status" value="1"/>
</dbReference>
<proteinExistence type="predicted"/>
<gene>
    <name evidence="9" type="ORF">G3567_09075</name>
</gene>
<feature type="transmembrane region" description="Helical" evidence="7">
    <location>
        <begin position="309"/>
        <end position="326"/>
    </location>
</feature>
<keyword evidence="4 7" id="KW-0812">Transmembrane</keyword>
<dbReference type="GO" id="GO:0022857">
    <property type="term" value="F:transmembrane transporter activity"/>
    <property type="evidence" value="ECO:0007669"/>
    <property type="project" value="InterPro"/>
</dbReference>
<dbReference type="AlphaFoldDB" id="A0A6B3R9Q1"/>
<dbReference type="Gene3D" id="1.20.1250.20">
    <property type="entry name" value="MFS general substrate transporter like domains"/>
    <property type="match status" value="2"/>
</dbReference>
<evidence type="ECO:0000256" key="4">
    <source>
        <dbReference type="ARBA" id="ARBA00022692"/>
    </source>
</evidence>
<dbReference type="InterPro" id="IPR020846">
    <property type="entry name" value="MFS_dom"/>
</dbReference>
<feature type="transmembrane region" description="Helical" evidence="7">
    <location>
        <begin position="286"/>
        <end position="303"/>
    </location>
</feature>
<dbReference type="PROSITE" id="PS50850">
    <property type="entry name" value="MFS"/>
    <property type="match status" value="1"/>
</dbReference>
<dbReference type="InterPro" id="IPR011701">
    <property type="entry name" value="MFS"/>
</dbReference>
<evidence type="ECO:0000313" key="9">
    <source>
        <dbReference type="EMBL" id="NEV94294.1"/>
    </source>
</evidence>
<comment type="subcellular location">
    <subcellularLocation>
        <location evidence="1">Cell membrane</location>
        <topology evidence="1">Multi-pass membrane protein</topology>
    </subcellularLocation>
</comment>
<feature type="transmembrane region" description="Helical" evidence="7">
    <location>
        <begin position="346"/>
        <end position="366"/>
    </location>
</feature>
<dbReference type="SUPFAM" id="SSF103473">
    <property type="entry name" value="MFS general substrate transporter"/>
    <property type="match status" value="1"/>
</dbReference>
<feature type="transmembrane region" description="Helical" evidence="7">
    <location>
        <begin position="372"/>
        <end position="390"/>
    </location>
</feature>
<name>A0A6B3R9Q1_9FLAO</name>
<feature type="transmembrane region" description="Helical" evidence="7">
    <location>
        <begin position="254"/>
        <end position="277"/>
    </location>
</feature>
<keyword evidence="3" id="KW-1003">Cell membrane</keyword>
<keyword evidence="6 7" id="KW-0472">Membrane</keyword>
<organism evidence="9 10">
    <name type="scientific">Psychroflexus aurantiacus</name>
    <dbReference type="NCBI Taxonomy" id="2709310"/>
    <lineage>
        <taxon>Bacteria</taxon>
        <taxon>Pseudomonadati</taxon>
        <taxon>Bacteroidota</taxon>
        <taxon>Flavobacteriia</taxon>
        <taxon>Flavobacteriales</taxon>
        <taxon>Flavobacteriaceae</taxon>
        <taxon>Psychroflexus</taxon>
    </lineage>
</organism>
<feature type="domain" description="Major facilitator superfamily (MFS) profile" evidence="8">
    <location>
        <begin position="14"/>
        <end position="392"/>
    </location>
</feature>
<dbReference type="InterPro" id="IPR036259">
    <property type="entry name" value="MFS_trans_sf"/>
</dbReference>
<feature type="transmembrane region" description="Helical" evidence="7">
    <location>
        <begin position="52"/>
        <end position="69"/>
    </location>
</feature>
<evidence type="ECO:0000256" key="6">
    <source>
        <dbReference type="ARBA" id="ARBA00023136"/>
    </source>
</evidence>
<dbReference type="Proteomes" id="UP000478505">
    <property type="component" value="Unassembled WGS sequence"/>
</dbReference>
<feature type="transmembrane region" description="Helical" evidence="7">
    <location>
        <begin position="220"/>
        <end position="242"/>
    </location>
</feature>
<dbReference type="PANTHER" id="PTHR23517">
    <property type="entry name" value="RESISTANCE PROTEIN MDTM, PUTATIVE-RELATED-RELATED"/>
    <property type="match status" value="1"/>
</dbReference>
<evidence type="ECO:0000256" key="7">
    <source>
        <dbReference type="SAM" id="Phobius"/>
    </source>
</evidence>
<feature type="transmembrane region" description="Helical" evidence="7">
    <location>
        <begin position="140"/>
        <end position="163"/>
    </location>
</feature>
<protein>
    <submittedName>
        <fullName evidence="9">MFS transporter</fullName>
    </submittedName>
</protein>
<keyword evidence="2" id="KW-0813">Transport</keyword>
<sequence>MKDFIYFIKGNFRKLSFGWALTFLSSFGQTYLISLYVTSISSEFAVTEGNFGAIYAICTVLASFIMLTVGHTVDHVSVKKVTAFTVICLAFSCILMGISYHIAFVFISLVGLRLTGQGMLSHISMTILSKFYDKNRGKALSFSSLGFSSGEIVLPLLLAFVIAWFDWRWAMIGSGILLLLYLIRLYFTDLDHFNKQLSIGRPSSSGLVRDFGKIISDRRFLILMPTSFAISFTVTAVIFYQYVFVAQKGWSPQLYAAFFTGYAITRLIFSLAGGLWVDKFTAKKMFRFYLIPISLGLLAYALIPSIFGALIFLLLMGITVGMSGTIKSSILAEVYGIEKLGAIRSLFTMFMVISTALGPLIVGWMIDGGLSIETIMLSLFAFLVLCLLNAQRIKAVASISESDNLTNT</sequence>
<evidence type="ECO:0000256" key="5">
    <source>
        <dbReference type="ARBA" id="ARBA00022989"/>
    </source>
</evidence>
<dbReference type="GO" id="GO:0005886">
    <property type="term" value="C:plasma membrane"/>
    <property type="evidence" value="ECO:0007669"/>
    <property type="project" value="UniProtKB-SubCell"/>
</dbReference>
<dbReference type="RefSeq" id="WP_164005012.1">
    <property type="nucleotide sequence ID" value="NZ_JAAIKD010000004.1"/>
</dbReference>
<comment type="caution">
    <text evidence="9">The sequence shown here is derived from an EMBL/GenBank/DDBJ whole genome shotgun (WGS) entry which is preliminary data.</text>
</comment>
<keyword evidence="5 7" id="KW-1133">Transmembrane helix</keyword>
<feature type="transmembrane region" description="Helical" evidence="7">
    <location>
        <begin position="169"/>
        <end position="187"/>
    </location>
</feature>
<evidence type="ECO:0000256" key="3">
    <source>
        <dbReference type="ARBA" id="ARBA00022475"/>
    </source>
</evidence>
<dbReference type="InterPro" id="IPR050171">
    <property type="entry name" value="MFS_Transporters"/>
</dbReference>
<evidence type="ECO:0000256" key="1">
    <source>
        <dbReference type="ARBA" id="ARBA00004651"/>
    </source>
</evidence>
<evidence type="ECO:0000256" key="2">
    <source>
        <dbReference type="ARBA" id="ARBA00022448"/>
    </source>
</evidence>